<keyword evidence="1" id="KW-0805">Transcription regulation</keyword>
<dbReference type="Pfam" id="PF12802">
    <property type="entry name" value="MarR_2"/>
    <property type="match status" value="1"/>
</dbReference>
<protein>
    <submittedName>
        <fullName evidence="5">Transcriptional regulator SlyA</fullName>
    </submittedName>
</protein>
<name>A0A6V8M280_9BACT</name>
<dbReference type="EMBL" id="BLTE01000010">
    <property type="protein sequence ID" value="GFK94555.1"/>
    <property type="molecule type" value="Genomic_DNA"/>
</dbReference>
<evidence type="ECO:0000313" key="6">
    <source>
        <dbReference type="Proteomes" id="UP000494245"/>
    </source>
</evidence>
<organism evidence="5 6">
    <name type="scientific">Fundidesulfovibrio magnetotacticus</name>
    <dbReference type="NCBI Taxonomy" id="2730080"/>
    <lineage>
        <taxon>Bacteria</taxon>
        <taxon>Pseudomonadati</taxon>
        <taxon>Thermodesulfobacteriota</taxon>
        <taxon>Desulfovibrionia</taxon>
        <taxon>Desulfovibrionales</taxon>
        <taxon>Desulfovibrionaceae</taxon>
        <taxon>Fundidesulfovibrio</taxon>
    </lineage>
</organism>
<keyword evidence="2" id="KW-0238">DNA-binding</keyword>
<dbReference type="PANTHER" id="PTHR33164">
    <property type="entry name" value="TRANSCRIPTIONAL REGULATOR, MARR FAMILY"/>
    <property type="match status" value="1"/>
</dbReference>
<proteinExistence type="predicted"/>
<dbReference type="InterPro" id="IPR000835">
    <property type="entry name" value="HTH_MarR-typ"/>
</dbReference>
<reference evidence="5 6" key="1">
    <citation type="submission" date="2020-04" db="EMBL/GenBank/DDBJ databases">
        <authorList>
            <consortium name="Desulfovibrio sp. FSS-1 genome sequencing consortium"/>
            <person name="Shimoshige H."/>
            <person name="Kobayashi H."/>
            <person name="Maekawa T."/>
        </authorList>
    </citation>
    <scope>NUCLEOTIDE SEQUENCE [LARGE SCALE GENOMIC DNA]</scope>
    <source>
        <strain evidence="5 6">SIID29052-01</strain>
    </source>
</reference>
<dbReference type="RefSeq" id="WP_173084742.1">
    <property type="nucleotide sequence ID" value="NZ_BLTE01000010.1"/>
</dbReference>
<dbReference type="SUPFAM" id="SSF46785">
    <property type="entry name" value="Winged helix' DNA-binding domain"/>
    <property type="match status" value="1"/>
</dbReference>
<dbReference type="InterPro" id="IPR036390">
    <property type="entry name" value="WH_DNA-bd_sf"/>
</dbReference>
<reference evidence="5 6" key="2">
    <citation type="submission" date="2020-05" db="EMBL/GenBank/DDBJ databases">
        <title>Draft genome sequence of Desulfovibrio sp. strainFSS-1.</title>
        <authorList>
            <person name="Shimoshige H."/>
            <person name="Kobayashi H."/>
            <person name="Maekawa T."/>
        </authorList>
    </citation>
    <scope>NUCLEOTIDE SEQUENCE [LARGE SCALE GENOMIC DNA]</scope>
    <source>
        <strain evidence="5 6">SIID29052-01</strain>
    </source>
</reference>
<evidence type="ECO:0000259" key="4">
    <source>
        <dbReference type="PROSITE" id="PS50995"/>
    </source>
</evidence>
<dbReference type="GO" id="GO:0003700">
    <property type="term" value="F:DNA-binding transcription factor activity"/>
    <property type="evidence" value="ECO:0007669"/>
    <property type="project" value="InterPro"/>
</dbReference>
<dbReference type="SMART" id="SM00347">
    <property type="entry name" value="HTH_MARR"/>
    <property type="match status" value="1"/>
</dbReference>
<evidence type="ECO:0000256" key="3">
    <source>
        <dbReference type="ARBA" id="ARBA00023163"/>
    </source>
</evidence>
<dbReference type="GO" id="GO:0003677">
    <property type="term" value="F:DNA binding"/>
    <property type="evidence" value="ECO:0007669"/>
    <property type="project" value="UniProtKB-KW"/>
</dbReference>
<dbReference type="Gene3D" id="1.10.10.10">
    <property type="entry name" value="Winged helix-like DNA-binding domain superfamily/Winged helix DNA-binding domain"/>
    <property type="match status" value="1"/>
</dbReference>
<sequence>MAFECCRADRSEPRMLGLLIYEVAKAWRNQLDERLKPMGLSTAMWTVVWNLAMAAQPMTQKALADAMSMEASSMVRLLDRLEEGGWVRRESVVGDRRSKHVTLTDKVLPVVERFEQIAREFSELMLQGLPEERLRQCSAVLMTLKGRLDALALA</sequence>
<keyword evidence="6" id="KW-1185">Reference proteome</keyword>
<dbReference type="PROSITE" id="PS50995">
    <property type="entry name" value="HTH_MARR_2"/>
    <property type="match status" value="1"/>
</dbReference>
<comment type="caution">
    <text evidence="5">The sequence shown here is derived from an EMBL/GenBank/DDBJ whole genome shotgun (WGS) entry which is preliminary data.</text>
</comment>
<dbReference type="InterPro" id="IPR039422">
    <property type="entry name" value="MarR/SlyA-like"/>
</dbReference>
<accession>A0A6V8M280</accession>
<dbReference type="PANTHER" id="PTHR33164:SF64">
    <property type="entry name" value="TRANSCRIPTIONAL REGULATOR SLYA"/>
    <property type="match status" value="1"/>
</dbReference>
<evidence type="ECO:0000256" key="1">
    <source>
        <dbReference type="ARBA" id="ARBA00023015"/>
    </source>
</evidence>
<keyword evidence="3" id="KW-0804">Transcription</keyword>
<dbReference type="GO" id="GO:0006950">
    <property type="term" value="P:response to stress"/>
    <property type="evidence" value="ECO:0007669"/>
    <property type="project" value="TreeGrafter"/>
</dbReference>
<dbReference type="InterPro" id="IPR036388">
    <property type="entry name" value="WH-like_DNA-bd_sf"/>
</dbReference>
<dbReference type="AlphaFoldDB" id="A0A6V8M280"/>
<feature type="domain" description="HTH marR-type" evidence="4">
    <location>
        <begin position="13"/>
        <end position="150"/>
    </location>
</feature>
<dbReference type="PRINTS" id="PR00598">
    <property type="entry name" value="HTHMARR"/>
</dbReference>
<dbReference type="Proteomes" id="UP000494245">
    <property type="component" value="Unassembled WGS sequence"/>
</dbReference>
<gene>
    <name evidence="5" type="primary">slyA</name>
    <name evidence="5" type="ORF">NNJEOMEG_02402</name>
</gene>
<evidence type="ECO:0000313" key="5">
    <source>
        <dbReference type="EMBL" id="GFK94555.1"/>
    </source>
</evidence>
<evidence type="ECO:0000256" key="2">
    <source>
        <dbReference type="ARBA" id="ARBA00023125"/>
    </source>
</evidence>